<dbReference type="EMBL" id="JAKRRX010000369">
    <property type="protein sequence ID" value="MCW8336720.1"/>
    <property type="molecule type" value="Genomic_DNA"/>
</dbReference>
<organism evidence="2 3">
    <name type="scientific">Vibrio paucivorans</name>
    <dbReference type="NCBI Taxonomy" id="2829489"/>
    <lineage>
        <taxon>Bacteria</taxon>
        <taxon>Pseudomonadati</taxon>
        <taxon>Pseudomonadota</taxon>
        <taxon>Gammaproteobacteria</taxon>
        <taxon>Vibrionales</taxon>
        <taxon>Vibrionaceae</taxon>
        <taxon>Vibrio</taxon>
    </lineage>
</organism>
<evidence type="ECO:0000256" key="1">
    <source>
        <dbReference type="SAM" id="MobiDB-lite"/>
    </source>
</evidence>
<evidence type="ECO:0000313" key="2">
    <source>
        <dbReference type="EMBL" id="MCW8336720.1"/>
    </source>
</evidence>
<feature type="region of interest" description="Disordered" evidence="1">
    <location>
        <begin position="1"/>
        <end position="27"/>
    </location>
</feature>
<gene>
    <name evidence="2" type="ORF">MD483_23235</name>
</gene>
<name>A0A9X3CJC8_9VIBR</name>
<dbReference type="RefSeq" id="WP_265689772.1">
    <property type="nucleotide sequence ID" value="NZ_JAKRRX010000369.1"/>
</dbReference>
<evidence type="ECO:0000313" key="3">
    <source>
        <dbReference type="Proteomes" id="UP001155586"/>
    </source>
</evidence>
<feature type="compositionally biased region" description="Low complexity" evidence="1">
    <location>
        <begin position="1"/>
        <end position="10"/>
    </location>
</feature>
<dbReference type="AlphaFoldDB" id="A0A9X3CJC8"/>
<reference evidence="2" key="1">
    <citation type="submission" date="2022-02" db="EMBL/GenBank/DDBJ databases">
        <title>Vibrio sp. nov., a new bacterium isolated from Bohai sea, China.</title>
        <authorList>
            <person name="Yuan Y."/>
        </authorList>
    </citation>
    <scope>NUCLEOTIDE SEQUENCE</scope>
    <source>
        <strain evidence="2">DBSS07</strain>
    </source>
</reference>
<comment type="caution">
    <text evidence="2">The sequence shown here is derived from an EMBL/GenBank/DDBJ whole genome shotgun (WGS) entry which is preliminary data.</text>
</comment>
<keyword evidence="3" id="KW-1185">Reference proteome</keyword>
<accession>A0A9X3CJC8</accession>
<protein>
    <submittedName>
        <fullName evidence="2">Uncharacterized protein</fullName>
    </submittedName>
</protein>
<proteinExistence type="predicted"/>
<sequence length="56" mass="6659">MSKLPKPTQKQKQKQFTINPKGKGMKRIPEELSTMDIRKRIEEIEEQTAWDKEWGS</sequence>
<dbReference type="Proteomes" id="UP001155586">
    <property type="component" value="Unassembled WGS sequence"/>
</dbReference>